<dbReference type="GO" id="GO:0046872">
    <property type="term" value="F:metal ion binding"/>
    <property type="evidence" value="ECO:0007669"/>
    <property type="project" value="UniProtKB-KW"/>
</dbReference>
<protein>
    <submittedName>
        <fullName evidence="6">4Fe-4S dicluster protein</fullName>
    </submittedName>
</protein>
<dbReference type="PANTHER" id="PTHR43687:SF1">
    <property type="entry name" value="FERREDOXIN III"/>
    <property type="match status" value="1"/>
</dbReference>
<keyword evidence="3" id="KW-0408">Iron</keyword>
<comment type="caution">
    <text evidence="6">The sequence shown here is derived from an EMBL/GenBank/DDBJ whole genome shotgun (WGS) entry which is preliminary data.</text>
</comment>
<dbReference type="EMBL" id="SLWV01000039">
    <property type="protein sequence ID" value="TCO68803.1"/>
    <property type="molecule type" value="Genomic_DNA"/>
</dbReference>
<keyword evidence="7" id="KW-1185">Reference proteome</keyword>
<dbReference type="RefSeq" id="WP_243116708.1">
    <property type="nucleotide sequence ID" value="NZ_SLWV01000039.1"/>
</dbReference>
<dbReference type="Proteomes" id="UP000294919">
    <property type="component" value="Unassembled WGS sequence"/>
</dbReference>
<dbReference type="PANTHER" id="PTHR43687">
    <property type="entry name" value="ADENYLYLSULFATE REDUCTASE, BETA SUBUNIT"/>
    <property type="match status" value="1"/>
</dbReference>
<evidence type="ECO:0000256" key="3">
    <source>
        <dbReference type="ARBA" id="ARBA00023004"/>
    </source>
</evidence>
<evidence type="ECO:0000256" key="1">
    <source>
        <dbReference type="ARBA" id="ARBA00022485"/>
    </source>
</evidence>
<accession>A0A4R2K6B5</accession>
<name>A0A4R2K6B5_9FIRM</name>
<organism evidence="6 7">
    <name type="scientific">Marinisporobacter balticus</name>
    <dbReference type="NCBI Taxonomy" id="2018667"/>
    <lineage>
        <taxon>Bacteria</taxon>
        <taxon>Bacillati</taxon>
        <taxon>Bacillota</taxon>
        <taxon>Clostridia</taxon>
        <taxon>Peptostreptococcales</taxon>
        <taxon>Thermotaleaceae</taxon>
        <taxon>Marinisporobacter</taxon>
    </lineage>
</organism>
<feature type="domain" description="4Fe-4S ferredoxin-type" evidence="5">
    <location>
        <begin position="169"/>
        <end position="199"/>
    </location>
</feature>
<keyword evidence="2" id="KW-0479">Metal-binding</keyword>
<sequence length="226" mass="25894">MYAHHLQYHIKDLIKNLPKPLNGWGKVAIPFVTYGGIHSGIALEEAGKLLKKSGRKVLAGLKVSSSHRMTRAFMIEEYNSCPSEDKIISTIEELVERVRSVDLYSLKDKSKYLNYQSRKTYLKANIVFKEKVWHEKRYPKVVIDDNECIRCGKCINVCPICHLQQNLDKSTIKNINNPCIHCFNCVIECPQKSISLVGNLETAKKIMENMIKTAKEDSDTYLYPTI</sequence>
<dbReference type="InterPro" id="IPR050572">
    <property type="entry name" value="Fe-S_Ferredoxin"/>
</dbReference>
<dbReference type="SUPFAM" id="SSF54862">
    <property type="entry name" value="4Fe-4S ferredoxins"/>
    <property type="match status" value="1"/>
</dbReference>
<evidence type="ECO:0000256" key="4">
    <source>
        <dbReference type="ARBA" id="ARBA00023014"/>
    </source>
</evidence>
<feature type="domain" description="4Fe-4S ferredoxin-type" evidence="5">
    <location>
        <begin position="139"/>
        <end position="168"/>
    </location>
</feature>
<evidence type="ECO:0000313" key="7">
    <source>
        <dbReference type="Proteomes" id="UP000294919"/>
    </source>
</evidence>
<reference evidence="6 7" key="1">
    <citation type="submission" date="2019-03" db="EMBL/GenBank/DDBJ databases">
        <title>Genomic Encyclopedia of Type Strains, Phase IV (KMG-IV): sequencing the most valuable type-strain genomes for metagenomic binning, comparative biology and taxonomic classification.</title>
        <authorList>
            <person name="Goeker M."/>
        </authorList>
    </citation>
    <scope>NUCLEOTIDE SEQUENCE [LARGE SCALE GENOMIC DNA]</scope>
    <source>
        <strain evidence="6 7">DSM 102940</strain>
    </source>
</reference>
<dbReference type="Gene3D" id="3.30.70.20">
    <property type="match status" value="1"/>
</dbReference>
<evidence type="ECO:0000259" key="5">
    <source>
        <dbReference type="PROSITE" id="PS51379"/>
    </source>
</evidence>
<evidence type="ECO:0000313" key="6">
    <source>
        <dbReference type="EMBL" id="TCO68803.1"/>
    </source>
</evidence>
<dbReference type="AlphaFoldDB" id="A0A4R2K6B5"/>
<dbReference type="PROSITE" id="PS51379">
    <property type="entry name" value="4FE4S_FER_2"/>
    <property type="match status" value="2"/>
</dbReference>
<dbReference type="PROSITE" id="PS00198">
    <property type="entry name" value="4FE4S_FER_1"/>
    <property type="match status" value="2"/>
</dbReference>
<dbReference type="Pfam" id="PF13237">
    <property type="entry name" value="Fer4_10"/>
    <property type="match status" value="1"/>
</dbReference>
<dbReference type="GO" id="GO:0051539">
    <property type="term" value="F:4 iron, 4 sulfur cluster binding"/>
    <property type="evidence" value="ECO:0007669"/>
    <property type="project" value="UniProtKB-KW"/>
</dbReference>
<dbReference type="InterPro" id="IPR017900">
    <property type="entry name" value="4Fe4S_Fe_S_CS"/>
</dbReference>
<gene>
    <name evidence="6" type="ORF">EV214_1396</name>
</gene>
<keyword evidence="1" id="KW-0004">4Fe-4S</keyword>
<evidence type="ECO:0000256" key="2">
    <source>
        <dbReference type="ARBA" id="ARBA00022723"/>
    </source>
</evidence>
<dbReference type="InterPro" id="IPR017896">
    <property type="entry name" value="4Fe4S_Fe-S-bd"/>
</dbReference>
<keyword evidence="4" id="KW-0411">Iron-sulfur</keyword>
<proteinExistence type="predicted"/>